<accession>A0AAX6MPX1</accession>
<sequence length="109" mass="11896">MELSAAMSKNCGVEFVAQGIIIHITPASSPPPSTPGDSADDGSKELDMESNEELEDLQHQEPEQMLEEQVPLQEAASTALKFLEEPEPNPENHEALRLLGSENKELEEA</sequence>
<gene>
    <name evidence="2" type="ORF">Daesc_004636</name>
</gene>
<proteinExistence type="predicted"/>
<feature type="region of interest" description="Disordered" evidence="1">
    <location>
        <begin position="25"/>
        <end position="69"/>
    </location>
</feature>
<evidence type="ECO:0000256" key="1">
    <source>
        <dbReference type="SAM" id="MobiDB-lite"/>
    </source>
</evidence>
<dbReference type="Proteomes" id="UP001369815">
    <property type="component" value="Unassembled WGS sequence"/>
</dbReference>
<comment type="caution">
    <text evidence="2">The sequence shown here is derived from an EMBL/GenBank/DDBJ whole genome shotgun (WGS) entry which is preliminary data.</text>
</comment>
<dbReference type="AlphaFoldDB" id="A0AAX6MPX1"/>
<name>A0AAX6MPX1_9PEZI</name>
<keyword evidence="3" id="KW-1185">Reference proteome</keyword>
<evidence type="ECO:0000313" key="2">
    <source>
        <dbReference type="EMBL" id="KAK6954669.1"/>
    </source>
</evidence>
<organism evidence="2 3">
    <name type="scientific">Daldinia eschscholtzii</name>
    <dbReference type="NCBI Taxonomy" id="292717"/>
    <lineage>
        <taxon>Eukaryota</taxon>
        <taxon>Fungi</taxon>
        <taxon>Dikarya</taxon>
        <taxon>Ascomycota</taxon>
        <taxon>Pezizomycotina</taxon>
        <taxon>Sordariomycetes</taxon>
        <taxon>Xylariomycetidae</taxon>
        <taxon>Xylariales</taxon>
        <taxon>Hypoxylaceae</taxon>
        <taxon>Daldinia</taxon>
    </lineage>
</organism>
<reference evidence="2 3" key="1">
    <citation type="journal article" date="2024" name="Front Chem Biol">
        <title>Unveiling the potential of Daldinia eschscholtzii MFLUCC 19-0629 through bioactivity and bioinformatics studies for enhanced sustainable agriculture production.</title>
        <authorList>
            <person name="Brooks S."/>
            <person name="Weaver J.A."/>
            <person name="Klomchit A."/>
            <person name="Alharthi S.A."/>
            <person name="Onlamun T."/>
            <person name="Nurani R."/>
            <person name="Vong T.K."/>
            <person name="Alberti F."/>
            <person name="Greco C."/>
        </authorList>
    </citation>
    <scope>NUCLEOTIDE SEQUENCE [LARGE SCALE GENOMIC DNA]</scope>
    <source>
        <strain evidence="2">MFLUCC 19-0629</strain>
    </source>
</reference>
<dbReference type="EMBL" id="JBANMG010000004">
    <property type="protein sequence ID" value="KAK6954669.1"/>
    <property type="molecule type" value="Genomic_DNA"/>
</dbReference>
<feature type="compositionally biased region" description="Basic and acidic residues" evidence="1">
    <location>
        <begin position="90"/>
        <end position="109"/>
    </location>
</feature>
<evidence type="ECO:0000313" key="3">
    <source>
        <dbReference type="Proteomes" id="UP001369815"/>
    </source>
</evidence>
<protein>
    <submittedName>
        <fullName evidence="2">Uncharacterized protein</fullName>
    </submittedName>
</protein>
<feature type="region of interest" description="Disordered" evidence="1">
    <location>
        <begin position="82"/>
        <end position="109"/>
    </location>
</feature>